<keyword evidence="2" id="KW-1185">Reference proteome</keyword>
<comment type="caution">
    <text evidence="1">The sequence shown here is derived from an EMBL/GenBank/DDBJ whole genome shotgun (WGS) entry which is preliminary data.</text>
</comment>
<sequence>MTPHKDMDMGTPPSHLEIALASIRVFADDGRLDVAELEGLLDLALRDRLVDADERRVLANIFAQAEKSDVTPALAARIAEARRKHAIPA</sequence>
<organism evidence="1 2">
    <name type="scientific">Marilutibacter aestuarii</name>
    <dbReference type="NCBI Taxonomy" id="1706195"/>
    <lineage>
        <taxon>Bacteria</taxon>
        <taxon>Pseudomonadati</taxon>
        <taxon>Pseudomonadota</taxon>
        <taxon>Gammaproteobacteria</taxon>
        <taxon>Lysobacterales</taxon>
        <taxon>Lysobacteraceae</taxon>
        <taxon>Marilutibacter</taxon>
    </lineage>
</organism>
<proteinExistence type="predicted"/>
<dbReference type="Proteomes" id="UP000318212">
    <property type="component" value="Unassembled WGS sequence"/>
</dbReference>
<evidence type="ECO:0000313" key="2">
    <source>
        <dbReference type="Proteomes" id="UP000318212"/>
    </source>
</evidence>
<dbReference type="EMBL" id="VICE01000075">
    <property type="protein sequence ID" value="TQD45476.1"/>
    <property type="molecule type" value="Genomic_DNA"/>
</dbReference>
<name>A0A508A6C8_9GAMM</name>
<dbReference type="AlphaFoldDB" id="A0A508A6C8"/>
<reference evidence="1 2" key="1">
    <citation type="submission" date="2019-06" db="EMBL/GenBank/DDBJ databases">
        <title>Lysobacter alkalisoli sp. nov. isolated from saline soil.</title>
        <authorList>
            <person name="Sun J.-Q."/>
            <person name="Xu L."/>
        </authorList>
    </citation>
    <scope>NUCLEOTIDE SEQUENCE [LARGE SCALE GENOMIC DNA]</scope>
    <source>
        <strain evidence="1 2">JCM 31130</strain>
    </source>
</reference>
<gene>
    <name evidence="1" type="ORF">FKV25_08035</name>
</gene>
<accession>A0A508A6C8</accession>
<protein>
    <recommendedName>
        <fullName evidence="3">TerB family tellurite resistance protein</fullName>
    </recommendedName>
</protein>
<evidence type="ECO:0000313" key="1">
    <source>
        <dbReference type="EMBL" id="TQD45476.1"/>
    </source>
</evidence>
<evidence type="ECO:0008006" key="3">
    <source>
        <dbReference type="Google" id="ProtNLM"/>
    </source>
</evidence>